<organism evidence="1 2">
    <name type="scientific">Brevibacillus halotolerans</name>
    <dbReference type="NCBI Taxonomy" id="1507437"/>
    <lineage>
        <taxon>Bacteria</taxon>
        <taxon>Bacillati</taxon>
        <taxon>Bacillota</taxon>
        <taxon>Bacilli</taxon>
        <taxon>Bacillales</taxon>
        <taxon>Paenibacillaceae</taxon>
        <taxon>Brevibacillus</taxon>
    </lineage>
</organism>
<sequence>MKRNKMILFTILVVLVISNVYFYTKNYTEITKIESSIDTNFRSNLADIAKSLKRDSDWNT</sequence>
<reference evidence="1" key="1">
    <citation type="submission" date="2022-09" db="EMBL/GenBank/DDBJ databases">
        <title>Genome analysis and characterization of larvicidal activity of Brevibacillus strains.</title>
        <authorList>
            <person name="Patrusheva E.V."/>
            <person name="Izotova A.O."/>
            <person name="Toshchakov S.V."/>
            <person name="Sineoky S.P."/>
        </authorList>
    </citation>
    <scope>NUCLEOTIDE SEQUENCE</scope>
    <source>
        <strain evidence="1">VKPM_B-13244</strain>
    </source>
</reference>
<evidence type="ECO:0000313" key="2">
    <source>
        <dbReference type="Proteomes" id="UP001067708"/>
    </source>
</evidence>
<name>A0ABT4I2N1_9BACL</name>
<feature type="non-terminal residue" evidence="1">
    <location>
        <position position="60"/>
    </location>
</feature>
<protein>
    <submittedName>
        <fullName evidence="1">Uncharacterized protein</fullName>
    </submittedName>
</protein>
<gene>
    <name evidence="1" type="ORF">O0535_21570</name>
</gene>
<proteinExistence type="predicted"/>
<accession>A0ABT4I2N1</accession>
<evidence type="ECO:0000313" key="1">
    <source>
        <dbReference type="EMBL" id="MCZ0833305.1"/>
    </source>
</evidence>
<keyword evidence="2" id="KW-1185">Reference proteome</keyword>
<dbReference type="Proteomes" id="UP001067708">
    <property type="component" value="Unassembled WGS sequence"/>
</dbReference>
<comment type="caution">
    <text evidence="1">The sequence shown here is derived from an EMBL/GenBank/DDBJ whole genome shotgun (WGS) entry which is preliminary data.</text>
</comment>
<dbReference type="EMBL" id="JAPTNG010000021">
    <property type="protein sequence ID" value="MCZ0833305.1"/>
    <property type="molecule type" value="Genomic_DNA"/>
</dbReference>